<dbReference type="GO" id="GO:0030170">
    <property type="term" value="F:pyridoxal phosphate binding"/>
    <property type="evidence" value="ECO:0007669"/>
    <property type="project" value="InterPro"/>
</dbReference>
<dbReference type="InterPro" id="IPR005814">
    <property type="entry name" value="Aminotrans_3"/>
</dbReference>
<keyword evidence="2" id="KW-0663">Pyridoxal phosphate</keyword>
<gene>
    <name evidence="3" type="ORF">EBT44_04560</name>
</gene>
<name>A0A965LLJ0_9PROT</name>
<evidence type="ECO:0000256" key="1">
    <source>
        <dbReference type="ARBA" id="ARBA00008954"/>
    </source>
</evidence>
<evidence type="ECO:0000313" key="3">
    <source>
        <dbReference type="EMBL" id="NBR94092.1"/>
    </source>
</evidence>
<keyword evidence="3" id="KW-0808">Transferase</keyword>
<reference evidence="3" key="1">
    <citation type="submission" date="2018-10" db="EMBL/GenBank/DDBJ databases">
        <title>Iterative Subtractive Binning of Freshwater Chronoseries Metagenomes Recovers Nearly Complete Genomes from over Four Hundred Novel Species.</title>
        <authorList>
            <person name="Rodriguez-R L.M."/>
            <person name="Tsementzi D."/>
            <person name="Luo C."/>
            <person name="Konstantinidis K.T."/>
        </authorList>
    </citation>
    <scope>NUCLEOTIDE SEQUENCE</scope>
    <source>
        <strain evidence="3">WB5_2A_028</strain>
    </source>
</reference>
<dbReference type="PANTHER" id="PTHR43094">
    <property type="entry name" value="AMINOTRANSFERASE"/>
    <property type="match status" value="1"/>
</dbReference>
<evidence type="ECO:0000256" key="2">
    <source>
        <dbReference type="ARBA" id="ARBA00022898"/>
    </source>
</evidence>
<dbReference type="InterPro" id="IPR015422">
    <property type="entry name" value="PyrdxlP-dep_Trfase_small"/>
</dbReference>
<protein>
    <submittedName>
        <fullName evidence="3">Aminotransferase class III-fold pyridoxal phosphate-dependent enzyme</fullName>
    </submittedName>
</protein>
<proteinExistence type="inferred from homology"/>
<dbReference type="Gene3D" id="3.90.1150.10">
    <property type="entry name" value="Aspartate Aminotransferase, domain 1"/>
    <property type="match status" value="1"/>
</dbReference>
<organism evidence="3 4">
    <name type="scientific">Candidatus Fonsibacter lacus</name>
    <dbReference type="NCBI Taxonomy" id="2576439"/>
    <lineage>
        <taxon>Bacteria</taxon>
        <taxon>Pseudomonadati</taxon>
        <taxon>Pseudomonadota</taxon>
        <taxon>Alphaproteobacteria</taxon>
        <taxon>Candidatus Pelagibacterales</taxon>
        <taxon>Candidatus Pelagibacterales incertae sedis</taxon>
        <taxon>Candidatus Fonsibacter</taxon>
    </lineage>
</organism>
<sequence>MATTSEADVILYHDDDHHENWSERAKQNLWLAFSRMGNYQQGGAIPIITRGEGVYIWDDRDKKIFDGLAGLFTVQIGHGREELHVFFSATGGESVESAIKLIKQYFKMTGKPLKHKVISRSIAYHGTTQGALSITGIPAAKQYFEPLIAGHFKVP</sequence>
<accession>A0A965LLJ0</accession>
<dbReference type="Pfam" id="PF00202">
    <property type="entry name" value="Aminotran_3"/>
    <property type="match status" value="1"/>
</dbReference>
<evidence type="ECO:0000313" key="4">
    <source>
        <dbReference type="Proteomes" id="UP000740727"/>
    </source>
</evidence>
<dbReference type="InterPro" id="IPR015424">
    <property type="entry name" value="PyrdxlP-dep_Trfase"/>
</dbReference>
<dbReference type="Gene3D" id="3.40.640.10">
    <property type="entry name" value="Type I PLP-dependent aspartate aminotransferase-like (Major domain)"/>
    <property type="match status" value="1"/>
</dbReference>
<dbReference type="Proteomes" id="UP000740727">
    <property type="component" value="Unassembled WGS sequence"/>
</dbReference>
<feature type="non-terminal residue" evidence="3">
    <location>
        <position position="155"/>
    </location>
</feature>
<dbReference type="InterPro" id="IPR015421">
    <property type="entry name" value="PyrdxlP-dep_Trfase_major"/>
</dbReference>
<keyword evidence="3" id="KW-0032">Aminotransferase</keyword>
<dbReference type="GO" id="GO:0008483">
    <property type="term" value="F:transaminase activity"/>
    <property type="evidence" value="ECO:0007669"/>
    <property type="project" value="UniProtKB-KW"/>
</dbReference>
<comment type="caution">
    <text evidence="3">The sequence shown here is derived from an EMBL/GenBank/DDBJ whole genome shotgun (WGS) entry which is preliminary data.</text>
</comment>
<dbReference type="SUPFAM" id="SSF53383">
    <property type="entry name" value="PLP-dependent transferases"/>
    <property type="match status" value="1"/>
</dbReference>
<comment type="similarity">
    <text evidence="1">Belongs to the class-III pyridoxal-phosphate-dependent aminotransferase family.</text>
</comment>
<dbReference type="EMBL" id="RFXN01000056">
    <property type="protein sequence ID" value="NBR94092.1"/>
    <property type="molecule type" value="Genomic_DNA"/>
</dbReference>
<dbReference type="PANTHER" id="PTHR43094:SF1">
    <property type="entry name" value="AMINOTRANSFERASE CLASS-III"/>
    <property type="match status" value="1"/>
</dbReference>
<dbReference type="AlphaFoldDB" id="A0A965LLJ0"/>